<keyword evidence="1" id="KW-0472">Membrane</keyword>
<dbReference type="VEuPathDB" id="FungiDB:BD410DRAFT_824618"/>
<feature type="transmembrane region" description="Helical" evidence="1">
    <location>
        <begin position="173"/>
        <end position="195"/>
    </location>
</feature>
<evidence type="ECO:0000256" key="1">
    <source>
        <dbReference type="SAM" id="Phobius"/>
    </source>
</evidence>
<gene>
    <name evidence="2" type="ORF">BD410DRAFT_824618</name>
</gene>
<dbReference type="AlphaFoldDB" id="A0A4Y7QLM3"/>
<organism evidence="2 3">
    <name type="scientific">Rickenella mellea</name>
    <dbReference type="NCBI Taxonomy" id="50990"/>
    <lineage>
        <taxon>Eukaryota</taxon>
        <taxon>Fungi</taxon>
        <taxon>Dikarya</taxon>
        <taxon>Basidiomycota</taxon>
        <taxon>Agaricomycotina</taxon>
        <taxon>Agaricomycetes</taxon>
        <taxon>Hymenochaetales</taxon>
        <taxon>Rickenellaceae</taxon>
        <taxon>Rickenella</taxon>
    </lineage>
</organism>
<dbReference type="EMBL" id="ML170158">
    <property type="protein sequence ID" value="TDL27800.1"/>
    <property type="molecule type" value="Genomic_DNA"/>
</dbReference>
<name>A0A4Y7QLM3_9AGAM</name>
<accession>A0A4Y7QLM3</accession>
<sequence length="310" mass="33703">MHATFDDISYCRMCLIGWWCLIGRWITVIACFSTCLASPAFSVHRNAAGAAICIGIFIAESDVFIIFTVFASIVMFSRSITVSLTSLCLRFDYHIHLEHSANLSPKPFAIDKVPSIPEDGVGPGAVVPSRIPTKFSKPYSITSIVTFVVVAAATLASPSLLGINLDRQAARGFFFVTEGAIFSPQFLAVIGMAWLRGDWKILTQYKEEWAREPIPTKSDIDLEKGSGGKETELLVNVKDAHSDGKLSLGAEIVSGFRRAIGHSHLLESVVKASSQMLAIWSPSGKNSVLLVLEQARFDEYCGGHRAAFGA</sequence>
<dbReference type="Proteomes" id="UP000294933">
    <property type="component" value="Unassembled WGS sequence"/>
</dbReference>
<keyword evidence="3" id="KW-1185">Reference proteome</keyword>
<keyword evidence="1" id="KW-1133">Transmembrane helix</keyword>
<reference evidence="2 3" key="1">
    <citation type="submission" date="2018-06" db="EMBL/GenBank/DDBJ databases">
        <title>A transcriptomic atlas of mushroom development highlights an independent origin of complex multicellularity.</title>
        <authorList>
            <consortium name="DOE Joint Genome Institute"/>
            <person name="Krizsan K."/>
            <person name="Almasi E."/>
            <person name="Merenyi Z."/>
            <person name="Sahu N."/>
            <person name="Viragh M."/>
            <person name="Koszo T."/>
            <person name="Mondo S."/>
            <person name="Kiss B."/>
            <person name="Balint B."/>
            <person name="Kues U."/>
            <person name="Barry K."/>
            <person name="Hegedus J.C."/>
            <person name="Henrissat B."/>
            <person name="Johnson J."/>
            <person name="Lipzen A."/>
            <person name="Ohm R."/>
            <person name="Nagy I."/>
            <person name="Pangilinan J."/>
            <person name="Yan J."/>
            <person name="Xiong Y."/>
            <person name="Grigoriev I.V."/>
            <person name="Hibbett D.S."/>
            <person name="Nagy L.G."/>
        </authorList>
    </citation>
    <scope>NUCLEOTIDE SEQUENCE [LARGE SCALE GENOMIC DNA]</scope>
    <source>
        <strain evidence="2 3">SZMC22713</strain>
    </source>
</reference>
<proteinExistence type="predicted"/>
<keyword evidence="1" id="KW-0812">Transmembrane</keyword>
<protein>
    <submittedName>
        <fullName evidence="2">Uncharacterized protein</fullName>
    </submittedName>
</protein>
<evidence type="ECO:0000313" key="2">
    <source>
        <dbReference type="EMBL" id="TDL27800.1"/>
    </source>
</evidence>
<feature type="transmembrane region" description="Helical" evidence="1">
    <location>
        <begin position="21"/>
        <end position="41"/>
    </location>
</feature>
<evidence type="ECO:0000313" key="3">
    <source>
        <dbReference type="Proteomes" id="UP000294933"/>
    </source>
</evidence>
<feature type="transmembrane region" description="Helical" evidence="1">
    <location>
        <begin position="139"/>
        <end position="161"/>
    </location>
</feature>
<feature type="transmembrane region" description="Helical" evidence="1">
    <location>
        <begin position="47"/>
        <end position="76"/>
    </location>
</feature>